<feature type="domain" description="Nudix hydrolase" evidence="1">
    <location>
        <begin position="15"/>
        <end position="148"/>
    </location>
</feature>
<dbReference type="Gene3D" id="3.90.79.10">
    <property type="entry name" value="Nucleoside Triphosphate Pyrophosphohydrolase"/>
    <property type="match status" value="1"/>
</dbReference>
<dbReference type="RefSeq" id="WP_152265317.1">
    <property type="nucleotide sequence ID" value="NZ_VOKX01000107.1"/>
</dbReference>
<dbReference type="SUPFAM" id="SSF55811">
    <property type="entry name" value="Nudix"/>
    <property type="match status" value="1"/>
</dbReference>
<protein>
    <submittedName>
        <fullName evidence="2">NUDIX hydrolase</fullName>
    </submittedName>
</protein>
<keyword evidence="2" id="KW-0378">Hydrolase</keyword>
<organism evidence="2 3">
    <name type="scientific">Streptomyces mobaraensis</name>
    <name type="common">Streptoverticillium mobaraense</name>
    <dbReference type="NCBI Taxonomy" id="35621"/>
    <lineage>
        <taxon>Bacteria</taxon>
        <taxon>Bacillati</taxon>
        <taxon>Actinomycetota</taxon>
        <taxon>Actinomycetes</taxon>
        <taxon>Kitasatosporales</taxon>
        <taxon>Streptomycetaceae</taxon>
        <taxon>Streptomyces</taxon>
    </lineage>
</organism>
<name>A0A5N5W168_STRMB</name>
<dbReference type="Proteomes" id="UP000327000">
    <property type="component" value="Unassembled WGS sequence"/>
</dbReference>
<evidence type="ECO:0000313" key="2">
    <source>
        <dbReference type="EMBL" id="KAB7835540.1"/>
    </source>
</evidence>
<evidence type="ECO:0000259" key="1">
    <source>
        <dbReference type="PROSITE" id="PS51462"/>
    </source>
</evidence>
<dbReference type="GO" id="GO:0016787">
    <property type="term" value="F:hydrolase activity"/>
    <property type="evidence" value="ECO:0007669"/>
    <property type="project" value="UniProtKB-KW"/>
</dbReference>
<evidence type="ECO:0000313" key="3">
    <source>
        <dbReference type="Proteomes" id="UP000327000"/>
    </source>
</evidence>
<reference evidence="2 3" key="1">
    <citation type="journal article" date="2019" name="Microb. Cell Fact.">
        <title>Exploring novel herbicidin analogues by transcriptional regulator overexpression and MS/MS molecular networking.</title>
        <authorList>
            <person name="Shi Y."/>
            <person name="Gu R."/>
            <person name="Li Y."/>
            <person name="Wang X."/>
            <person name="Ren W."/>
            <person name="Li X."/>
            <person name="Wang L."/>
            <person name="Xie Y."/>
            <person name="Hong B."/>
        </authorList>
    </citation>
    <scope>NUCLEOTIDE SEQUENCE [LARGE SCALE GENOMIC DNA]</scope>
    <source>
        <strain evidence="2 3">US-43</strain>
    </source>
</reference>
<keyword evidence="3" id="KW-1185">Reference proteome</keyword>
<sequence>MSAPVLPPGGHEHLCDHTSVGVLISSRQGLLVFCRATPPVGIAPVAGHIDRHGGPEQAARNEVAEEVGFTVTGLRLLLTQWQPNRCRRTPIGPTGHQWWIFHAQVTGSLLPSPTEVRAPHWVHPDRLQHYALRTAAYADGRMSSRAFEHEPGLAPVWCHFLHTLQLISLPSHVLDRIGAVL</sequence>
<dbReference type="Pfam" id="PF00293">
    <property type="entry name" value="NUDIX"/>
    <property type="match status" value="1"/>
</dbReference>
<dbReference type="InterPro" id="IPR000086">
    <property type="entry name" value="NUDIX_hydrolase_dom"/>
</dbReference>
<dbReference type="OrthoDB" id="3673675at2"/>
<dbReference type="PROSITE" id="PS51462">
    <property type="entry name" value="NUDIX"/>
    <property type="match status" value="1"/>
</dbReference>
<dbReference type="InterPro" id="IPR015797">
    <property type="entry name" value="NUDIX_hydrolase-like_dom_sf"/>
</dbReference>
<gene>
    <name evidence="2" type="ORF">FRZ00_26995</name>
</gene>
<comment type="caution">
    <text evidence="2">The sequence shown here is derived from an EMBL/GenBank/DDBJ whole genome shotgun (WGS) entry which is preliminary data.</text>
</comment>
<proteinExistence type="predicted"/>
<dbReference type="EMBL" id="VOKX01000107">
    <property type="protein sequence ID" value="KAB7835540.1"/>
    <property type="molecule type" value="Genomic_DNA"/>
</dbReference>
<dbReference type="AlphaFoldDB" id="A0A5N5W168"/>
<accession>A0A5N5W168</accession>